<evidence type="ECO:0000259" key="1">
    <source>
        <dbReference type="Pfam" id="PF00078"/>
    </source>
</evidence>
<gene>
    <name evidence="2" type="ORF">CINCED_3A022616</name>
</gene>
<dbReference type="Gene3D" id="3.10.10.10">
    <property type="entry name" value="HIV Type 1 Reverse Transcriptase, subunit A, domain 1"/>
    <property type="match status" value="1"/>
</dbReference>
<sequence length="268" mass="31650">DYKAIFAKDKYDIGTVKDYEARIDLLVDKFCTKRAYRSLKKGEGKTRRCIDFRILNKIVIPQPQPIPLIHDLIIKASNRKYFTSLDINSGFLSIPLRVEDRKLKLQVINQTIVKKIRCRINESKENKAWTTVARECVDKYNITEHSVTGFTPQYLLDGTNTNLLPEELKQYRSSNDWKKYRKLALQNTIKSHKYNKQLFDKNRKEHEYNTGNLVYVENGNRLNRQKLDELRIGLFEITEKISNTILRIKTRKRNEETGLFHITKLIPE</sequence>
<dbReference type="Gene3D" id="3.30.420.10">
    <property type="entry name" value="Ribonuclease H-like superfamily/Ribonuclease H"/>
    <property type="match status" value="1"/>
</dbReference>
<dbReference type="PANTHER" id="PTHR37984">
    <property type="entry name" value="PROTEIN CBG26694"/>
    <property type="match status" value="1"/>
</dbReference>
<feature type="domain" description="Reverse transcriptase" evidence="1">
    <location>
        <begin position="40"/>
        <end position="125"/>
    </location>
</feature>
<dbReference type="Gene3D" id="3.30.70.270">
    <property type="match status" value="1"/>
</dbReference>
<accession>A0A5E4MP72</accession>
<feature type="non-terminal residue" evidence="2">
    <location>
        <position position="1"/>
    </location>
</feature>
<dbReference type="InterPro" id="IPR043502">
    <property type="entry name" value="DNA/RNA_pol_sf"/>
</dbReference>
<evidence type="ECO:0000313" key="3">
    <source>
        <dbReference type="Proteomes" id="UP000325440"/>
    </source>
</evidence>
<dbReference type="GO" id="GO:0071897">
    <property type="term" value="P:DNA biosynthetic process"/>
    <property type="evidence" value="ECO:0007669"/>
    <property type="project" value="UniProtKB-ARBA"/>
</dbReference>
<dbReference type="SUPFAM" id="SSF56672">
    <property type="entry name" value="DNA/RNA polymerases"/>
    <property type="match status" value="1"/>
</dbReference>
<reference evidence="2 3" key="1">
    <citation type="submission" date="2019-08" db="EMBL/GenBank/DDBJ databases">
        <authorList>
            <person name="Alioto T."/>
            <person name="Alioto T."/>
            <person name="Gomez Garrido J."/>
        </authorList>
    </citation>
    <scope>NUCLEOTIDE SEQUENCE [LARGE SCALE GENOMIC DNA]</scope>
</reference>
<proteinExistence type="predicted"/>
<dbReference type="AlphaFoldDB" id="A0A5E4MP72"/>
<dbReference type="InterPro" id="IPR043128">
    <property type="entry name" value="Rev_trsase/Diguanyl_cyclase"/>
</dbReference>
<dbReference type="InterPro" id="IPR050951">
    <property type="entry name" value="Retrovirus_Pol_polyprotein"/>
</dbReference>
<name>A0A5E4MP72_9HEMI</name>
<organism evidence="2 3">
    <name type="scientific">Cinara cedri</name>
    <dbReference type="NCBI Taxonomy" id="506608"/>
    <lineage>
        <taxon>Eukaryota</taxon>
        <taxon>Metazoa</taxon>
        <taxon>Ecdysozoa</taxon>
        <taxon>Arthropoda</taxon>
        <taxon>Hexapoda</taxon>
        <taxon>Insecta</taxon>
        <taxon>Pterygota</taxon>
        <taxon>Neoptera</taxon>
        <taxon>Paraneoptera</taxon>
        <taxon>Hemiptera</taxon>
        <taxon>Sternorrhyncha</taxon>
        <taxon>Aphidomorpha</taxon>
        <taxon>Aphidoidea</taxon>
        <taxon>Aphididae</taxon>
        <taxon>Lachninae</taxon>
        <taxon>Cinara</taxon>
    </lineage>
</organism>
<dbReference type="EMBL" id="CABPRJ010000604">
    <property type="protein sequence ID" value="VVC31152.1"/>
    <property type="molecule type" value="Genomic_DNA"/>
</dbReference>
<evidence type="ECO:0000313" key="2">
    <source>
        <dbReference type="EMBL" id="VVC31152.1"/>
    </source>
</evidence>
<dbReference type="OrthoDB" id="6628535at2759"/>
<protein>
    <submittedName>
        <fullName evidence="2">Ribonuclease H-like domain</fullName>
    </submittedName>
</protein>
<dbReference type="Pfam" id="PF00078">
    <property type="entry name" value="RVT_1"/>
    <property type="match status" value="1"/>
</dbReference>
<dbReference type="PANTHER" id="PTHR37984:SF15">
    <property type="entry name" value="INTEGRASE CATALYTIC DOMAIN-CONTAINING PROTEIN"/>
    <property type="match status" value="1"/>
</dbReference>
<dbReference type="Proteomes" id="UP000325440">
    <property type="component" value="Unassembled WGS sequence"/>
</dbReference>
<dbReference type="GO" id="GO:0003676">
    <property type="term" value="F:nucleic acid binding"/>
    <property type="evidence" value="ECO:0007669"/>
    <property type="project" value="InterPro"/>
</dbReference>
<dbReference type="InterPro" id="IPR036397">
    <property type="entry name" value="RNaseH_sf"/>
</dbReference>
<keyword evidence="3" id="KW-1185">Reference proteome</keyword>
<dbReference type="InterPro" id="IPR000477">
    <property type="entry name" value="RT_dom"/>
</dbReference>